<feature type="domain" description="Winged helix-turn helix" evidence="1">
    <location>
        <begin position="88"/>
        <end position="143"/>
    </location>
</feature>
<sequence>MLEDLNHFIDSNPDARELKRAIAVQMFFKGYKHREIGESIGVSSGFISKWTGQYEQLGIPGLRLGYSGSVGYLEPEQRQSVIAWLKGKNYWNLAELQAYIEAEYEVVFDSQQSYYTLFEQAGISWKKTQKHNPKADPALVEKKTGNYSLAGSASA</sequence>
<gene>
    <name evidence="2" type="ORF">AVDCRST_MAG94-3494</name>
</gene>
<evidence type="ECO:0000259" key="1">
    <source>
        <dbReference type="Pfam" id="PF13592"/>
    </source>
</evidence>
<protein>
    <submittedName>
        <fullName evidence="2">Mobile element protein</fullName>
    </submittedName>
</protein>
<dbReference type="Pfam" id="PF13592">
    <property type="entry name" value="HTH_33"/>
    <property type="match status" value="1"/>
</dbReference>
<reference evidence="2" key="1">
    <citation type="submission" date="2020-02" db="EMBL/GenBank/DDBJ databases">
        <authorList>
            <person name="Meier V. D."/>
        </authorList>
    </citation>
    <scope>NUCLEOTIDE SEQUENCE</scope>
    <source>
        <strain evidence="2">AVDCRST_MAG94</strain>
    </source>
</reference>
<dbReference type="SUPFAM" id="SSF46689">
    <property type="entry name" value="Homeodomain-like"/>
    <property type="match status" value="1"/>
</dbReference>
<organism evidence="2">
    <name type="scientific">uncultured Leptolyngbya sp</name>
    <dbReference type="NCBI Taxonomy" id="332963"/>
    <lineage>
        <taxon>Bacteria</taxon>
        <taxon>Bacillati</taxon>
        <taxon>Cyanobacteriota</taxon>
        <taxon>Cyanophyceae</taxon>
        <taxon>Leptolyngbyales</taxon>
        <taxon>Leptolyngbyaceae</taxon>
        <taxon>Leptolyngbya group</taxon>
        <taxon>Leptolyngbya</taxon>
        <taxon>environmental samples</taxon>
    </lineage>
</organism>
<dbReference type="EMBL" id="CADCTY010001217">
    <property type="protein sequence ID" value="CAA9362910.1"/>
    <property type="molecule type" value="Genomic_DNA"/>
</dbReference>
<dbReference type="InterPro" id="IPR025959">
    <property type="entry name" value="Winged_HTH_dom"/>
</dbReference>
<accession>A0A6J4MP77</accession>
<name>A0A6J4MP77_9CYAN</name>
<evidence type="ECO:0000313" key="2">
    <source>
        <dbReference type="EMBL" id="CAA9362910.1"/>
    </source>
</evidence>
<proteinExistence type="predicted"/>
<dbReference type="AlphaFoldDB" id="A0A6J4MP77"/>
<dbReference type="InterPro" id="IPR009057">
    <property type="entry name" value="Homeodomain-like_sf"/>
</dbReference>